<dbReference type="InterPro" id="IPR003741">
    <property type="entry name" value="LUD_dom"/>
</dbReference>
<evidence type="ECO:0000313" key="2">
    <source>
        <dbReference type="EMBL" id="TLU71679.1"/>
    </source>
</evidence>
<dbReference type="PANTHER" id="PTHR43682">
    <property type="entry name" value="LACTATE UTILIZATION PROTEIN C"/>
    <property type="match status" value="1"/>
</dbReference>
<evidence type="ECO:0000313" key="3">
    <source>
        <dbReference type="Proteomes" id="UP000305654"/>
    </source>
</evidence>
<dbReference type="InterPro" id="IPR024185">
    <property type="entry name" value="FTHF_cligase-like_sf"/>
</dbReference>
<dbReference type="SUPFAM" id="SSF100950">
    <property type="entry name" value="NagB/RpiA/CoA transferase-like"/>
    <property type="match status" value="1"/>
</dbReference>
<dbReference type="AlphaFoldDB" id="A0A5R9J3X7"/>
<dbReference type="Proteomes" id="UP000305654">
    <property type="component" value="Unassembled WGS sequence"/>
</dbReference>
<dbReference type="Gene3D" id="3.40.50.10420">
    <property type="entry name" value="NagB/RpiA/CoA transferase-like"/>
    <property type="match status" value="1"/>
</dbReference>
<sequence length="195" mass="20782">MSARDEMLAAIRRNRPAATTVLPELQSFATLPPDGLQAEFRRRLAQMGGKLIEPGPEPDRLAPARRMIAEAGITCSMVPQLPGNRAFDRAEPASLHDVDLAVLQASFAVAETGSVALRAADLGVNALGYLAQRLLVLVDPATIVENLHLAYSRPEFHDGHYLVLQTGPSATADIEGVLIHGAQGVRALTVLLAIP</sequence>
<dbReference type="Pfam" id="PF02589">
    <property type="entry name" value="LUD_dom"/>
    <property type="match status" value="1"/>
</dbReference>
<dbReference type="OrthoDB" id="9794157at2"/>
<dbReference type="InterPro" id="IPR037171">
    <property type="entry name" value="NagB/RpiA_transferase-like"/>
</dbReference>
<dbReference type="RefSeq" id="WP_138326749.1">
    <property type="nucleotide sequence ID" value="NZ_VCDI01000005.1"/>
</dbReference>
<proteinExistence type="predicted"/>
<keyword evidence="3" id="KW-1185">Reference proteome</keyword>
<organism evidence="2 3">
    <name type="scientific">Lichenicoccus roseus</name>
    <dbReference type="NCBI Taxonomy" id="2683649"/>
    <lineage>
        <taxon>Bacteria</taxon>
        <taxon>Pseudomonadati</taxon>
        <taxon>Pseudomonadota</taxon>
        <taxon>Alphaproteobacteria</taxon>
        <taxon>Acetobacterales</taxon>
        <taxon>Acetobacteraceae</taxon>
        <taxon>Lichenicoccus</taxon>
    </lineage>
</organism>
<dbReference type="EMBL" id="VCDI01000005">
    <property type="protein sequence ID" value="TLU71679.1"/>
    <property type="molecule type" value="Genomic_DNA"/>
</dbReference>
<protein>
    <recommendedName>
        <fullName evidence="1">LUD domain-containing protein</fullName>
    </recommendedName>
</protein>
<gene>
    <name evidence="2" type="ORF">FE263_14500</name>
</gene>
<name>A0A5R9J3X7_9PROT</name>
<reference evidence="2 3" key="1">
    <citation type="submission" date="2019-05" db="EMBL/GenBank/DDBJ databases">
        <authorList>
            <person name="Pankratov T."/>
            <person name="Grouzdev D."/>
        </authorList>
    </citation>
    <scope>NUCLEOTIDE SEQUENCE [LARGE SCALE GENOMIC DNA]</scope>
    <source>
        <strain evidence="2 3">KEBCLARHB70R</strain>
    </source>
</reference>
<accession>A0A5R9J3X7</accession>
<feature type="domain" description="LUD" evidence="1">
    <location>
        <begin position="96"/>
        <end position="192"/>
    </location>
</feature>
<evidence type="ECO:0000259" key="1">
    <source>
        <dbReference type="Pfam" id="PF02589"/>
    </source>
</evidence>
<comment type="caution">
    <text evidence="2">The sequence shown here is derived from an EMBL/GenBank/DDBJ whole genome shotgun (WGS) entry which is preliminary data.</text>
</comment>
<dbReference type="PANTHER" id="PTHR43682:SF1">
    <property type="entry name" value="LACTATE UTILIZATION PROTEIN C"/>
    <property type="match status" value="1"/>
</dbReference>